<dbReference type="SUPFAM" id="SSF56281">
    <property type="entry name" value="Metallo-hydrolase/oxidoreductase"/>
    <property type="match status" value="1"/>
</dbReference>
<dbReference type="STRING" id="137658.SAMN05216186_102239"/>
<dbReference type="AlphaFoldDB" id="A0A1G8VHY6"/>
<dbReference type="PANTHER" id="PTHR42663">
    <property type="entry name" value="HYDROLASE C777.06C-RELATED-RELATED"/>
    <property type="match status" value="1"/>
</dbReference>
<evidence type="ECO:0000256" key="3">
    <source>
        <dbReference type="ARBA" id="ARBA00015084"/>
    </source>
</evidence>
<dbReference type="EMBL" id="FNFD01000002">
    <property type="protein sequence ID" value="SDJ65711.1"/>
    <property type="molecule type" value="Genomic_DNA"/>
</dbReference>
<comment type="pathway">
    <text evidence="1 7">Cofactor biosynthesis; pyrroloquinoline quinone biosynthesis.</text>
</comment>
<dbReference type="NCBIfam" id="TIGR02108">
    <property type="entry name" value="PQQ_syn_pqqB"/>
    <property type="match status" value="1"/>
</dbReference>
<keyword evidence="10" id="KW-1185">Reference proteome</keyword>
<evidence type="ECO:0000313" key="9">
    <source>
        <dbReference type="EMBL" id="SDJ65711.1"/>
    </source>
</evidence>
<evidence type="ECO:0000313" key="10">
    <source>
        <dbReference type="Proteomes" id="UP000198706"/>
    </source>
</evidence>
<evidence type="ECO:0000256" key="4">
    <source>
        <dbReference type="ARBA" id="ARBA00022448"/>
    </source>
</evidence>
<evidence type="ECO:0000256" key="6">
    <source>
        <dbReference type="ARBA" id="ARBA00030966"/>
    </source>
</evidence>
<reference evidence="9 10" key="1">
    <citation type="submission" date="2016-10" db="EMBL/GenBank/DDBJ databases">
        <authorList>
            <person name="de Groot N.N."/>
        </authorList>
    </citation>
    <scope>NUCLEOTIDE SEQUENCE [LARGE SCALE GENOMIC DNA]</scope>
    <source>
        <strain evidence="9 10">JCM 21544</strain>
    </source>
</reference>
<dbReference type="UniPathway" id="UPA00539"/>
<name>A0A1G8VHY6_9PSED</name>
<dbReference type="HAMAP" id="MF_00653">
    <property type="entry name" value="PQQ_syn_PqqB"/>
    <property type="match status" value="1"/>
</dbReference>
<dbReference type="Gene3D" id="3.60.15.10">
    <property type="entry name" value="Ribonuclease Z/Hydroxyacylglutathione hydrolase-like"/>
    <property type="match status" value="1"/>
</dbReference>
<protein>
    <recommendedName>
        <fullName evidence="3 7">Coenzyme PQQ synthesis protein B</fullName>
    </recommendedName>
    <alternativeName>
        <fullName evidence="6 7">Pyrroloquinoline quinone biosynthesis protein B</fullName>
    </alternativeName>
</protein>
<evidence type="ECO:0000256" key="5">
    <source>
        <dbReference type="ARBA" id="ARBA00022905"/>
    </source>
</evidence>
<dbReference type="OrthoDB" id="9778305at2"/>
<keyword evidence="5 7" id="KW-0884">PQQ biosynthesis</keyword>
<dbReference type="PANTHER" id="PTHR42663:SF7">
    <property type="entry name" value="COENZYME PQQ SYNTHESIS PROTEIN B"/>
    <property type="match status" value="1"/>
</dbReference>
<organism evidence="9 10">
    <name type="scientific">Pseudomonas indica</name>
    <dbReference type="NCBI Taxonomy" id="137658"/>
    <lineage>
        <taxon>Bacteria</taxon>
        <taxon>Pseudomonadati</taxon>
        <taxon>Pseudomonadota</taxon>
        <taxon>Gammaproteobacteria</taxon>
        <taxon>Pseudomonadales</taxon>
        <taxon>Pseudomonadaceae</taxon>
        <taxon>Pseudomonas</taxon>
    </lineage>
</organism>
<dbReference type="Pfam" id="PF12706">
    <property type="entry name" value="Lactamase_B_2"/>
    <property type="match status" value="1"/>
</dbReference>
<accession>A0A1G8VHY6</accession>
<evidence type="ECO:0000256" key="7">
    <source>
        <dbReference type="HAMAP-Rule" id="MF_00653"/>
    </source>
</evidence>
<evidence type="ECO:0000256" key="1">
    <source>
        <dbReference type="ARBA" id="ARBA00004886"/>
    </source>
</evidence>
<dbReference type="RefSeq" id="WP_084334952.1">
    <property type="nucleotide sequence ID" value="NZ_FNFD01000002.1"/>
</dbReference>
<dbReference type="InterPro" id="IPR011842">
    <property type="entry name" value="PQQ_synth_PqqB"/>
</dbReference>
<dbReference type="Proteomes" id="UP000198706">
    <property type="component" value="Unassembled WGS sequence"/>
</dbReference>
<dbReference type="GO" id="GO:0018189">
    <property type="term" value="P:pyrroloquinoline quinone biosynthetic process"/>
    <property type="evidence" value="ECO:0007669"/>
    <property type="project" value="UniProtKB-UniRule"/>
</dbReference>
<evidence type="ECO:0000256" key="2">
    <source>
        <dbReference type="ARBA" id="ARBA00008481"/>
    </source>
</evidence>
<comment type="function">
    <text evidence="7">May be involved in the transport of PQQ or its precursor to the periplasm.</text>
</comment>
<dbReference type="CDD" id="cd16274">
    <property type="entry name" value="PQQB-like_MBL-fold"/>
    <property type="match status" value="1"/>
</dbReference>
<gene>
    <name evidence="7" type="primary">pqqB</name>
    <name evidence="9" type="ORF">SAMN05216186_102239</name>
</gene>
<feature type="domain" description="Metallo-beta-lactamase" evidence="8">
    <location>
        <begin position="51"/>
        <end position="270"/>
    </location>
</feature>
<dbReference type="InterPro" id="IPR001279">
    <property type="entry name" value="Metallo-B-lactamas"/>
</dbReference>
<comment type="similarity">
    <text evidence="2 7">Belongs to the PqqB family.</text>
</comment>
<evidence type="ECO:0000259" key="8">
    <source>
        <dbReference type="Pfam" id="PF12706"/>
    </source>
</evidence>
<sequence>MHIQILGSAAGGGFPQWNCNCRNCRGVRDGSLRAQPRTQSSIALSDNGVDWILCNASPDIRAQIEAFPALQPARKVRDTAIGGIVLLDSQIDHCTGLLTLREGCPHQVWCTEMVHQDLTTGFPLFNMLKHWNGGLVWNPIDLDGEPFVIPACPDLRITAVPLRSSAPPYSPHRNDPHPGDNIGLFVEDAKTGGKLFYAPGLGQVDDALLALMAKADCLLVDGTLWRDDEMRVCEVGDKLGSEMGHLPQSGPGGMISVLDGLPAPRKILIHVNNTNPILDVDSPERESLAEHGIEVAWDGMNIRL</sequence>
<dbReference type="InterPro" id="IPR036866">
    <property type="entry name" value="RibonucZ/Hydroxyglut_hydro"/>
</dbReference>
<proteinExistence type="inferred from homology"/>
<keyword evidence="4 7" id="KW-0813">Transport</keyword>